<evidence type="ECO:0000256" key="8">
    <source>
        <dbReference type="ARBA" id="ARBA00022679"/>
    </source>
</evidence>
<evidence type="ECO:0000313" key="18">
    <source>
        <dbReference type="Proteomes" id="UP000280842"/>
    </source>
</evidence>
<feature type="binding site" evidence="16">
    <location>
        <position position="181"/>
    </location>
    <ligand>
        <name>substrate</name>
    </ligand>
</feature>
<dbReference type="NCBIfam" id="TIGR00671">
    <property type="entry name" value="baf"/>
    <property type="match status" value="1"/>
</dbReference>
<dbReference type="AlphaFoldDB" id="A0A3M0BF62"/>
<proteinExistence type="inferred from homology"/>
<evidence type="ECO:0000256" key="11">
    <source>
        <dbReference type="ARBA" id="ARBA00022840"/>
    </source>
</evidence>
<dbReference type="EMBL" id="REFO01000012">
    <property type="protein sequence ID" value="RMA96053.1"/>
    <property type="molecule type" value="Genomic_DNA"/>
</dbReference>
<feature type="active site" description="Proton acceptor" evidence="16">
    <location>
        <position position="106"/>
    </location>
</feature>
<keyword evidence="18" id="KW-1185">Reference proteome</keyword>
<comment type="subcellular location">
    <subcellularLocation>
        <location evidence="3 16">Cytoplasm</location>
    </subcellularLocation>
</comment>
<feature type="binding site" evidence="16">
    <location>
        <position position="97"/>
    </location>
    <ligand>
        <name>substrate</name>
    </ligand>
</feature>
<comment type="cofactor">
    <cofactor evidence="16">
        <name>NH4(+)</name>
        <dbReference type="ChEBI" id="CHEBI:28938"/>
    </cofactor>
    <cofactor evidence="16">
        <name>K(+)</name>
        <dbReference type="ChEBI" id="CHEBI:29103"/>
    </cofactor>
    <text evidence="16">A monovalent cation. Ammonium or potassium.</text>
</comment>
<dbReference type="PANTHER" id="PTHR34265:SF1">
    <property type="entry name" value="TYPE III PANTOTHENATE KINASE"/>
    <property type="match status" value="1"/>
</dbReference>
<keyword evidence="16" id="KW-0479">Metal-binding</keyword>
<dbReference type="Pfam" id="PF03309">
    <property type="entry name" value="Pan_kinase"/>
    <property type="match status" value="1"/>
</dbReference>
<keyword evidence="10 16" id="KW-0418">Kinase</keyword>
<gene>
    <name evidence="16" type="primary">coaX</name>
    <name evidence="17" type="ORF">CLV39_1064</name>
</gene>
<feature type="binding site" evidence="16">
    <location>
        <begin position="6"/>
        <end position="13"/>
    </location>
    <ligand>
        <name>ATP</name>
        <dbReference type="ChEBI" id="CHEBI:30616"/>
    </ligand>
</feature>
<evidence type="ECO:0000256" key="7">
    <source>
        <dbReference type="ARBA" id="ARBA00022490"/>
    </source>
</evidence>
<dbReference type="GO" id="GO:0046872">
    <property type="term" value="F:metal ion binding"/>
    <property type="evidence" value="ECO:0007669"/>
    <property type="project" value="UniProtKB-KW"/>
</dbReference>
<comment type="catalytic activity">
    <reaction evidence="1 16">
        <text>(R)-pantothenate + ATP = (R)-4'-phosphopantothenate + ADP + H(+)</text>
        <dbReference type="Rhea" id="RHEA:16373"/>
        <dbReference type="ChEBI" id="CHEBI:10986"/>
        <dbReference type="ChEBI" id="CHEBI:15378"/>
        <dbReference type="ChEBI" id="CHEBI:29032"/>
        <dbReference type="ChEBI" id="CHEBI:30616"/>
        <dbReference type="ChEBI" id="CHEBI:456216"/>
        <dbReference type="EC" id="2.7.1.33"/>
    </reaction>
</comment>
<evidence type="ECO:0000256" key="3">
    <source>
        <dbReference type="ARBA" id="ARBA00004496"/>
    </source>
</evidence>
<comment type="cofactor">
    <cofactor evidence="2">
        <name>K(+)</name>
        <dbReference type="ChEBI" id="CHEBI:29103"/>
    </cofactor>
</comment>
<comment type="subunit">
    <text evidence="5 16">Homodimer.</text>
</comment>
<evidence type="ECO:0000256" key="12">
    <source>
        <dbReference type="ARBA" id="ARBA00022958"/>
    </source>
</evidence>
<evidence type="ECO:0000256" key="2">
    <source>
        <dbReference type="ARBA" id="ARBA00001958"/>
    </source>
</evidence>
<feature type="binding site" evidence="16">
    <location>
        <begin position="104"/>
        <end position="107"/>
    </location>
    <ligand>
        <name>substrate</name>
    </ligand>
</feature>
<evidence type="ECO:0000256" key="13">
    <source>
        <dbReference type="ARBA" id="ARBA00022993"/>
    </source>
</evidence>
<keyword evidence="9 16" id="KW-0547">Nucleotide-binding</keyword>
<protein>
    <recommendedName>
        <fullName evidence="15 16">Type III pantothenate kinase</fullName>
        <ecNumber evidence="6 16">2.7.1.33</ecNumber>
    </recommendedName>
    <alternativeName>
        <fullName evidence="16">PanK-III</fullName>
    </alternativeName>
    <alternativeName>
        <fullName evidence="16">Pantothenic acid kinase</fullName>
    </alternativeName>
</protein>
<dbReference type="GO" id="GO:0004594">
    <property type="term" value="F:pantothenate kinase activity"/>
    <property type="evidence" value="ECO:0007669"/>
    <property type="project" value="UniProtKB-UniRule"/>
</dbReference>
<keyword evidence="12 16" id="KW-0630">Potassium</keyword>
<dbReference type="GO" id="GO:0015937">
    <property type="term" value="P:coenzyme A biosynthetic process"/>
    <property type="evidence" value="ECO:0007669"/>
    <property type="project" value="UniProtKB-UniRule"/>
</dbReference>
<dbReference type="InterPro" id="IPR043129">
    <property type="entry name" value="ATPase_NBD"/>
</dbReference>
<name>A0A3M0BF62_9AQUI</name>
<dbReference type="OrthoDB" id="9804707at2"/>
<dbReference type="PANTHER" id="PTHR34265">
    <property type="entry name" value="TYPE III PANTOTHENATE KINASE"/>
    <property type="match status" value="1"/>
</dbReference>
<dbReference type="HAMAP" id="MF_01274">
    <property type="entry name" value="Pantothen_kinase_3"/>
    <property type="match status" value="1"/>
</dbReference>
<evidence type="ECO:0000256" key="1">
    <source>
        <dbReference type="ARBA" id="ARBA00001206"/>
    </source>
</evidence>
<comment type="pathway">
    <text evidence="4 16">Cofactor biosynthesis; coenzyme A biosynthesis; CoA from (R)-pantothenate: step 1/5.</text>
</comment>
<dbReference type="GO" id="GO:0005524">
    <property type="term" value="F:ATP binding"/>
    <property type="evidence" value="ECO:0007669"/>
    <property type="project" value="UniProtKB-UniRule"/>
</dbReference>
<evidence type="ECO:0000256" key="10">
    <source>
        <dbReference type="ARBA" id="ARBA00022777"/>
    </source>
</evidence>
<keyword evidence="13 16" id="KW-0173">Coenzyme A biosynthesis</keyword>
<dbReference type="Proteomes" id="UP000280842">
    <property type="component" value="Unassembled WGS sequence"/>
</dbReference>
<dbReference type="SUPFAM" id="SSF53067">
    <property type="entry name" value="Actin-like ATPase domain"/>
    <property type="match status" value="2"/>
</dbReference>
<keyword evidence="7 16" id="KW-0963">Cytoplasm</keyword>
<dbReference type="UniPathway" id="UPA00241">
    <property type="reaction ID" value="UER00352"/>
</dbReference>
<evidence type="ECO:0000256" key="4">
    <source>
        <dbReference type="ARBA" id="ARBA00005225"/>
    </source>
</evidence>
<evidence type="ECO:0000256" key="16">
    <source>
        <dbReference type="HAMAP-Rule" id="MF_01274"/>
    </source>
</evidence>
<keyword evidence="8 16" id="KW-0808">Transferase</keyword>
<dbReference type="EC" id="2.7.1.33" evidence="6 16"/>
<dbReference type="NCBIfam" id="NF009855">
    <property type="entry name" value="PRK13321.1"/>
    <property type="match status" value="1"/>
</dbReference>
<comment type="caution">
    <text evidence="17">The sequence shown here is derived from an EMBL/GenBank/DDBJ whole genome shotgun (WGS) entry which is preliminary data.</text>
</comment>
<evidence type="ECO:0000256" key="14">
    <source>
        <dbReference type="ARBA" id="ARBA00038036"/>
    </source>
</evidence>
<evidence type="ECO:0000256" key="5">
    <source>
        <dbReference type="ARBA" id="ARBA00011738"/>
    </source>
</evidence>
<sequence length="257" mass="28875">MIIGIDIGNTTVEIGFIKEYKFIKSYKLASNREKTIDDWFLDIFNIFSIEKNKPQDCIISSVVPQIEQKIFVAIEKLLGKNPLIVGKDIKVPIVNKYKNPDEVGIDRLVNAFSALKKQNPPLIVIDLGTAITFDIVNEKGEYEGGLIFPGIESSVDTLFSKTSKLPMVKVEKPKNIIGKTTVDSIKSGIFYGYCSLIDGLIKKIKSKTKKNFNIILTGGNSELISNCIEEKHIVDKFLAMEGLYLIYKQYLDILNKT</sequence>
<dbReference type="InterPro" id="IPR004619">
    <property type="entry name" value="Type_III_PanK"/>
</dbReference>
<evidence type="ECO:0000256" key="6">
    <source>
        <dbReference type="ARBA" id="ARBA00012102"/>
    </source>
</evidence>
<feature type="binding site" evidence="16">
    <location>
        <position position="126"/>
    </location>
    <ligand>
        <name>K(+)</name>
        <dbReference type="ChEBI" id="CHEBI:29103"/>
    </ligand>
</feature>
<feature type="binding site" evidence="16">
    <location>
        <position position="129"/>
    </location>
    <ligand>
        <name>ATP</name>
        <dbReference type="ChEBI" id="CHEBI:30616"/>
    </ligand>
</feature>
<accession>A0A3M0BF62</accession>
<reference evidence="17 18" key="1">
    <citation type="submission" date="2018-10" db="EMBL/GenBank/DDBJ databases">
        <title>Genomic Encyclopedia of Archaeal and Bacterial Type Strains, Phase II (KMG-II): from individual species to whole genera.</title>
        <authorList>
            <person name="Goeker M."/>
        </authorList>
    </citation>
    <scope>NUCLEOTIDE SEQUENCE [LARGE SCALE GENOMIC DNA]</scope>
    <source>
        <strain evidence="17 18">VM1</strain>
    </source>
</reference>
<dbReference type="CDD" id="cd24015">
    <property type="entry name" value="ASKHA_NBD_PanK-III"/>
    <property type="match status" value="1"/>
</dbReference>
<comment type="function">
    <text evidence="16">Catalyzes the phosphorylation of pantothenate (Pan), the first step in CoA biosynthesis.</text>
</comment>
<evidence type="ECO:0000313" key="17">
    <source>
        <dbReference type="EMBL" id="RMA96053.1"/>
    </source>
</evidence>
<comment type="similarity">
    <text evidence="14 16">Belongs to the type III pantothenate kinase family.</text>
</comment>
<evidence type="ECO:0000256" key="9">
    <source>
        <dbReference type="ARBA" id="ARBA00022741"/>
    </source>
</evidence>
<dbReference type="GO" id="GO:0005737">
    <property type="term" value="C:cytoplasm"/>
    <property type="evidence" value="ECO:0007669"/>
    <property type="project" value="UniProtKB-SubCell"/>
</dbReference>
<keyword evidence="11 16" id="KW-0067">ATP-binding</keyword>
<dbReference type="Gene3D" id="3.30.420.40">
    <property type="match status" value="2"/>
</dbReference>
<dbReference type="RefSeq" id="WP_121923191.1">
    <property type="nucleotide sequence ID" value="NZ_REFO01000012.1"/>
</dbReference>
<organism evidence="17 18">
    <name type="scientific">Hydrogenothermus marinus</name>
    <dbReference type="NCBI Taxonomy" id="133270"/>
    <lineage>
        <taxon>Bacteria</taxon>
        <taxon>Pseudomonadati</taxon>
        <taxon>Aquificota</taxon>
        <taxon>Aquificia</taxon>
        <taxon>Aquificales</taxon>
        <taxon>Hydrogenothermaceae</taxon>
        <taxon>Hydrogenothermus</taxon>
    </lineage>
</organism>
<evidence type="ECO:0000256" key="15">
    <source>
        <dbReference type="ARBA" id="ARBA00040883"/>
    </source>
</evidence>